<dbReference type="AlphaFoldDB" id="A0A6A6TM80"/>
<protein>
    <submittedName>
        <fullName evidence="1">Uncharacterized protein</fullName>
    </submittedName>
</protein>
<gene>
    <name evidence="1" type="ORF">K491DRAFT_504337</name>
</gene>
<reference evidence="1" key="1">
    <citation type="journal article" date="2020" name="Stud. Mycol.">
        <title>101 Dothideomycetes genomes: a test case for predicting lifestyles and emergence of pathogens.</title>
        <authorList>
            <person name="Haridas S."/>
            <person name="Albert R."/>
            <person name="Binder M."/>
            <person name="Bloem J."/>
            <person name="Labutti K."/>
            <person name="Salamov A."/>
            <person name="Andreopoulos B."/>
            <person name="Baker S."/>
            <person name="Barry K."/>
            <person name="Bills G."/>
            <person name="Bluhm B."/>
            <person name="Cannon C."/>
            <person name="Castanera R."/>
            <person name="Culley D."/>
            <person name="Daum C."/>
            <person name="Ezra D."/>
            <person name="Gonzalez J."/>
            <person name="Henrissat B."/>
            <person name="Kuo A."/>
            <person name="Liang C."/>
            <person name="Lipzen A."/>
            <person name="Lutzoni F."/>
            <person name="Magnuson J."/>
            <person name="Mondo S."/>
            <person name="Nolan M."/>
            <person name="Ohm R."/>
            <person name="Pangilinan J."/>
            <person name="Park H.-J."/>
            <person name="Ramirez L."/>
            <person name="Alfaro M."/>
            <person name="Sun H."/>
            <person name="Tritt A."/>
            <person name="Yoshinaga Y."/>
            <person name="Zwiers L.-H."/>
            <person name="Turgeon B."/>
            <person name="Goodwin S."/>
            <person name="Spatafora J."/>
            <person name="Crous P."/>
            <person name="Grigoriev I."/>
        </authorList>
    </citation>
    <scope>NUCLEOTIDE SEQUENCE</scope>
    <source>
        <strain evidence="1">CBS 122681</strain>
    </source>
</reference>
<evidence type="ECO:0000313" key="2">
    <source>
        <dbReference type="Proteomes" id="UP000799324"/>
    </source>
</evidence>
<dbReference type="Proteomes" id="UP000799324">
    <property type="component" value="Unassembled WGS sequence"/>
</dbReference>
<accession>A0A6A6TM80</accession>
<keyword evidence="2" id="KW-1185">Reference proteome</keyword>
<sequence>MPSRRALAGRPSAVPSRLLGGLLVLRRVVQGREGREGRWEAQQQLNARGSAPKCGSDCCSSHRLLGAVGATEPRRTGDAPQSLCARSRRRACAGLGMRCVCQR</sequence>
<name>A0A6A6TM80_9PLEO</name>
<organism evidence="1 2">
    <name type="scientific">Lophiostoma macrostomum CBS 122681</name>
    <dbReference type="NCBI Taxonomy" id="1314788"/>
    <lineage>
        <taxon>Eukaryota</taxon>
        <taxon>Fungi</taxon>
        <taxon>Dikarya</taxon>
        <taxon>Ascomycota</taxon>
        <taxon>Pezizomycotina</taxon>
        <taxon>Dothideomycetes</taxon>
        <taxon>Pleosporomycetidae</taxon>
        <taxon>Pleosporales</taxon>
        <taxon>Lophiostomataceae</taxon>
        <taxon>Lophiostoma</taxon>
    </lineage>
</organism>
<evidence type="ECO:0000313" key="1">
    <source>
        <dbReference type="EMBL" id="KAF2660940.1"/>
    </source>
</evidence>
<proteinExistence type="predicted"/>
<dbReference type="EMBL" id="MU004296">
    <property type="protein sequence ID" value="KAF2660940.1"/>
    <property type="molecule type" value="Genomic_DNA"/>
</dbReference>